<organism evidence="1 2">
    <name type="scientific">Romanomermis culicivorax</name>
    <name type="common">Nematode worm</name>
    <dbReference type="NCBI Taxonomy" id="13658"/>
    <lineage>
        <taxon>Eukaryota</taxon>
        <taxon>Metazoa</taxon>
        <taxon>Ecdysozoa</taxon>
        <taxon>Nematoda</taxon>
        <taxon>Enoplea</taxon>
        <taxon>Dorylaimia</taxon>
        <taxon>Mermithida</taxon>
        <taxon>Mermithoidea</taxon>
        <taxon>Mermithidae</taxon>
        <taxon>Romanomermis</taxon>
    </lineage>
</organism>
<dbReference type="WBParaSite" id="nRc.2.0.1.t37831-RA">
    <property type="protein sequence ID" value="nRc.2.0.1.t37831-RA"/>
    <property type="gene ID" value="nRc.2.0.1.g37831"/>
</dbReference>
<dbReference type="Proteomes" id="UP000887565">
    <property type="component" value="Unplaced"/>
</dbReference>
<accession>A0A915KIK5</accession>
<name>A0A915KIK5_ROMCU</name>
<evidence type="ECO:0000313" key="1">
    <source>
        <dbReference type="Proteomes" id="UP000887565"/>
    </source>
</evidence>
<keyword evidence="1" id="KW-1185">Reference proteome</keyword>
<protein>
    <submittedName>
        <fullName evidence="2">Uncharacterized protein</fullName>
    </submittedName>
</protein>
<reference evidence="2" key="1">
    <citation type="submission" date="2022-11" db="UniProtKB">
        <authorList>
            <consortium name="WormBaseParasite"/>
        </authorList>
    </citation>
    <scope>IDENTIFICATION</scope>
</reference>
<evidence type="ECO:0000313" key="2">
    <source>
        <dbReference type="WBParaSite" id="nRc.2.0.1.t37831-RA"/>
    </source>
</evidence>
<proteinExistence type="predicted"/>
<dbReference type="AlphaFoldDB" id="A0A915KIK5"/>
<sequence length="92" mass="10339">MVVSIWNSSSKIIGRSGNRLQMYVPGSMAKDGSRSGMRFIQSVWAWRSNKLFTKACLAAEHREAKSGANGMKEVSRWNQFPSTCKKLKRVEG</sequence>